<evidence type="ECO:0000256" key="1">
    <source>
        <dbReference type="SAM" id="MobiDB-lite"/>
    </source>
</evidence>
<keyword evidence="3" id="KW-1185">Reference proteome</keyword>
<evidence type="ECO:0000313" key="2">
    <source>
        <dbReference type="EMBL" id="KAJ4428459.1"/>
    </source>
</evidence>
<accession>A0ABQ8S368</accession>
<reference evidence="2 3" key="1">
    <citation type="journal article" date="2022" name="Allergy">
        <title>Genome assembly and annotation of Periplaneta americana reveal a comprehensive cockroach allergen profile.</title>
        <authorList>
            <person name="Wang L."/>
            <person name="Xiong Q."/>
            <person name="Saelim N."/>
            <person name="Wang L."/>
            <person name="Nong W."/>
            <person name="Wan A.T."/>
            <person name="Shi M."/>
            <person name="Liu X."/>
            <person name="Cao Q."/>
            <person name="Hui J.H.L."/>
            <person name="Sookrung N."/>
            <person name="Leung T.F."/>
            <person name="Tungtrongchitr A."/>
            <person name="Tsui S.K.W."/>
        </authorList>
    </citation>
    <scope>NUCLEOTIDE SEQUENCE [LARGE SCALE GENOMIC DNA]</scope>
    <source>
        <strain evidence="2">PWHHKU_190912</strain>
    </source>
</reference>
<organism evidence="2 3">
    <name type="scientific">Periplaneta americana</name>
    <name type="common">American cockroach</name>
    <name type="synonym">Blatta americana</name>
    <dbReference type="NCBI Taxonomy" id="6978"/>
    <lineage>
        <taxon>Eukaryota</taxon>
        <taxon>Metazoa</taxon>
        <taxon>Ecdysozoa</taxon>
        <taxon>Arthropoda</taxon>
        <taxon>Hexapoda</taxon>
        <taxon>Insecta</taxon>
        <taxon>Pterygota</taxon>
        <taxon>Neoptera</taxon>
        <taxon>Polyneoptera</taxon>
        <taxon>Dictyoptera</taxon>
        <taxon>Blattodea</taxon>
        <taxon>Blattoidea</taxon>
        <taxon>Blattidae</taxon>
        <taxon>Blattinae</taxon>
        <taxon>Periplaneta</taxon>
    </lineage>
</organism>
<name>A0ABQ8S368_PERAM</name>
<comment type="caution">
    <text evidence="2">The sequence shown here is derived from an EMBL/GenBank/DDBJ whole genome shotgun (WGS) entry which is preliminary data.</text>
</comment>
<feature type="region of interest" description="Disordered" evidence="1">
    <location>
        <begin position="34"/>
        <end position="121"/>
    </location>
</feature>
<proteinExistence type="predicted"/>
<dbReference type="Proteomes" id="UP001148838">
    <property type="component" value="Unassembled WGS sequence"/>
</dbReference>
<evidence type="ECO:0000313" key="3">
    <source>
        <dbReference type="Proteomes" id="UP001148838"/>
    </source>
</evidence>
<feature type="compositionally biased region" description="Polar residues" evidence="1">
    <location>
        <begin position="100"/>
        <end position="119"/>
    </location>
</feature>
<gene>
    <name evidence="2" type="ORF">ANN_24496</name>
</gene>
<dbReference type="EMBL" id="JAJSOF020000037">
    <property type="protein sequence ID" value="KAJ4428459.1"/>
    <property type="molecule type" value="Genomic_DNA"/>
</dbReference>
<feature type="compositionally biased region" description="Basic and acidic residues" evidence="1">
    <location>
        <begin position="44"/>
        <end position="85"/>
    </location>
</feature>
<protein>
    <submittedName>
        <fullName evidence="2">Uncharacterized protein</fullName>
    </submittedName>
</protein>
<sequence>MPETTEDDRSDIRRKVDSIADFLQNKLEKLIEEKIKESLGNATTHRELRLSEEESRDQQEEGNKPDSPTIEKREGKDGEPRHRDGQEDEVEDTWTRVTYGRNNRTNRTQRAKQTIGTNTRMDKDIQAAQTYAWLGRLKEYTTADKAKKMPAQMEYKETQSAKK</sequence>